<evidence type="ECO:0000256" key="2">
    <source>
        <dbReference type="ARBA" id="ARBA00010157"/>
    </source>
</evidence>
<dbReference type="PROSITE" id="PS50156">
    <property type="entry name" value="SSD"/>
    <property type="match status" value="1"/>
</dbReference>
<keyword evidence="5 7" id="KW-1133">Transmembrane helix</keyword>
<keyword evidence="10" id="KW-1185">Reference proteome</keyword>
<keyword evidence="3" id="KW-1003">Cell membrane</keyword>
<feature type="transmembrane region" description="Helical" evidence="7">
    <location>
        <begin position="341"/>
        <end position="361"/>
    </location>
</feature>
<organism evidence="9 10">
    <name type="scientific">Nocardia higoensis</name>
    <dbReference type="NCBI Taxonomy" id="228599"/>
    <lineage>
        <taxon>Bacteria</taxon>
        <taxon>Bacillati</taxon>
        <taxon>Actinomycetota</taxon>
        <taxon>Actinomycetes</taxon>
        <taxon>Mycobacteriales</taxon>
        <taxon>Nocardiaceae</taxon>
        <taxon>Nocardia</taxon>
    </lineage>
</organism>
<keyword evidence="6 7" id="KW-0472">Membrane</keyword>
<evidence type="ECO:0000259" key="8">
    <source>
        <dbReference type="PROSITE" id="PS50156"/>
    </source>
</evidence>
<feature type="transmembrane region" description="Helical" evidence="7">
    <location>
        <begin position="604"/>
        <end position="624"/>
    </location>
</feature>
<evidence type="ECO:0000313" key="9">
    <source>
        <dbReference type="EMBL" id="MBF6353677.1"/>
    </source>
</evidence>
<protein>
    <submittedName>
        <fullName evidence="9">MMPL family transporter</fullName>
    </submittedName>
</protein>
<dbReference type="InterPro" id="IPR000731">
    <property type="entry name" value="SSD"/>
</dbReference>
<evidence type="ECO:0000256" key="1">
    <source>
        <dbReference type="ARBA" id="ARBA00004651"/>
    </source>
</evidence>
<feature type="domain" description="SSD" evidence="8">
    <location>
        <begin position="180"/>
        <end position="311"/>
    </location>
</feature>
<feature type="transmembrane region" description="Helical" evidence="7">
    <location>
        <begin position="630"/>
        <end position="649"/>
    </location>
</feature>
<gene>
    <name evidence="9" type="ORF">IU449_03790</name>
</gene>
<feature type="transmembrane region" description="Helical" evidence="7">
    <location>
        <begin position="288"/>
        <end position="312"/>
    </location>
</feature>
<feature type="transmembrane region" description="Helical" evidence="7">
    <location>
        <begin position="543"/>
        <end position="569"/>
    </location>
</feature>
<feature type="transmembrane region" description="Helical" evidence="7">
    <location>
        <begin position="167"/>
        <end position="200"/>
    </location>
</feature>
<feature type="transmembrane region" description="Helical" evidence="7">
    <location>
        <begin position="212"/>
        <end position="233"/>
    </location>
</feature>
<evidence type="ECO:0000256" key="5">
    <source>
        <dbReference type="ARBA" id="ARBA00022989"/>
    </source>
</evidence>
<sequence>MFAGIMLAGGLFGADTAERVSSAGFGDPGSESALVETLVREHFGPQTPDVVALYTAPEGRMIDEVAPQVRAALDAIDPALLQRPVETPWTSPGKSGMLRSADGTQALALVYLVGDENRRIRAFTDVEATLRVRDVPTRLSGYSALATEINERSAQDLVRAEAISLPMVLVILVVVFGGLIAAALPLAVGVLTVLGALGAIRLLTEFTEVSVFAVNIASLLGLGMAVDYGLFLVSRFREERAAGADVAAAVSRTYATAGRTVAFSALLLICAFAGTFVFPQAVLRSLGYGAIAAVALAALLSLTVLPALLVLVGHRLAPAAAQPRTERFWSRVVDVVLRRPGAVALAAAAILLSLAAPLAGLRLGDIDHRALPADSPSRATVEELTIRFPAAGSGIDAVLRGDDGPPQSAAVASASRAIAAVPGIRTVLQVGRADNLVVFHAFLDATDRSDLAADAVHAVRALEPPLGTDLLVGGDTAATVDSVDSILRDMPWMTLVMVAATLILLTAAFRSIVLPLKAVVMAVLSLGATFGVLTWIFCDGNLAGLLAVSTGPIAAGMLVLVIAVVFGLSTDYEVFLLSRMVEAHDNGADTTEAARIGTVRTARVVTAAATLLVIVTGAFALSPLTPMRMLGLGMIIALIIDATLVRMLLVPATVRLLGAANWWSPFPRPSRMDSERTAAALEG</sequence>
<evidence type="ECO:0000256" key="7">
    <source>
        <dbReference type="SAM" id="Phobius"/>
    </source>
</evidence>
<accession>A0ABS0D5C5</accession>
<dbReference type="SUPFAM" id="SSF82866">
    <property type="entry name" value="Multidrug efflux transporter AcrB transmembrane domain"/>
    <property type="match status" value="2"/>
</dbReference>
<dbReference type="PANTHER" id="PTHR33406:SF11">
    <property type="entry name" value="MEMBRANE PROTEIN SCO6666-RELATED"/>
    <property type="match status" value="1"/>
</dbReference>
<dbReference type="InterPro" id="IPR050545">
    <property type="entry name" value="Mycobact_MmpL"/>
</dbReference>
<feature type="transmembrane region" description="Helical" evidence="7">
    <location>
        <begin position="490"/>
        <end position="509"/>
    </location>
</feature>
<evidence type="ECO:0000256" key="4">
    <source>
        <dbReference type="ARBA" id="ARBA00022692"/>
    </source>
</evidence>
<dbReference type="EMBL" id="JADLQN010000001">
    <property type="protein sequence ID" value="MBF6353677.1"/>
    <property type="molecule type" value="Genomic_DNA"/>
</dbReference>
<reference evidence="9 10" key="1">
    <citation type="submission" date="2020-10" db="EMBL/GenBank/DDBJ databases">
        <title>Identification of Nocardia species via Next-generation sequencing and recognition of intraspecies genetic diversity.</title>
        <authorList>
            <person name="Li P."/>
            <person name="Li P."/>
            <person name="Lu B."/>
        </authorList>
    </citation>
    <scope>NUCLEOTIDE SEQUENCE [LARGE SCALE GENOMIC DNA]</scope>
    <source>
        <strain evidence="9 10">BJ06-0143</strain>
    </source>
</reference>
<feature type="transmembrane region" description="Helical" evidence="7">
    <location>
        <begin position="261"/>
        <end position="282"/>
    </location>
</feature>
<dbReference type="InterPro" id="IPR004869">
    <property type="entry name" value="MMPL_dom"/>
</dbReference>
<name>A0ABS0D5C5_9NOCA</name>
<evidence type="ECO:0000313" key="10">
    <source>
        <dbReference type="Proteomes" id="UP000707731"/>
    </source>
</evidence>
<evidence type="ECO:0000256" key="6">
    <source>
        <dbReference type="ARBA" id="ARBA00023136"/>
    </source>
</evidence>
<comment type="similarity">
    <text evidence="2">Belongs to the resistance-nodulation-cell division (RND) (TC 2.A.6) family. MmpL subfamily.</text>
</comment>
<dbReference type="Pfam" id="PF03176">
    <property type="entry name" value="MMPL"/>
    <property type="match status" value="2"/>
</dbReference>
<comment type="subcellular location">
    <subcellularLocation>
        <location evidence="1">Cell membrane</location>
        <topology evidence="1">Multi-pass membrane protein</topology>
    </subcellularLocation>
</comment>
<dbReference type="Proteomes" id="UP000707731">
    <property type="component" value="Unassembled WGS sequence"/>
</dbReference>
<keyword evidence="4 7" id="KW-0812">Transmembrane</keyword>
<comment type="caution">
    <text evidence="9">The sequence shown here is derived from an EMBL/GenBank/DDBJ whole genome shotgun (WGS) entry which is preliminary data.</text>
</comment>
<feature type="transmembrane region" description="Helical" evidence="7">
    <location>
        <begin position="516"/>
        <end position="537"/>
    </location>
</feature>
<dbReference type="Gene3D" id="1.20.1640.10">
    <property type="entry name" value="Multidrug efflux transporter AcrB transmembrane domain"/>
    <property type="match status" value="2"/>
</dbReference>
<proteinExistence type="inferred from homology"/>
<evidence type="ECO:0000256" key="3">
    <source>
        <dbReference type="ARBA" id="ARBA00022475"/>
    </source>
</evidence>
<dbReference type="PANTHER" id="PTHR33406">
    <property type="entry name" value="MEMBRANE PROTEIN MJ1562-RELATED"/>
    <property type="match status" value="1"/>
</dbReference>